<dbReference type="SUPFAM" id="SSF53613">
    <property type="entry name" value="Ribokinase-like"/>
    <property type="match status" value="1"/>
</dbReference>
<keyword evidence="5 6" id="KW-0067">ATP-binding</keyword>
<evidence type="ECO:0000259" key="7">
    <source>
        <dbReference type="Pfam" id="PF00294"/>
    </source>
</evidence>
<dbReference type="InterPro" id="IPR017583">
    <property type="entry name" value="Tagatose/fructose_Pkinase"/>
</dbReference>
<name>A0A9D1FNR8_9FIRM</name>
<evidence type="ECO:0000256" key="1">
    <source>
        <dbReference type="ARBA" id="ARBA00005380"/>
    </source>
</evidence>
<proteinExistence type="inferred from homology"/>
<reference evidence="8" key="2">
    <citation type="journal article" date="2021" name="PeerJ">
        <title>Extensive microbial diversity within the chicken gut microbiome revealed by metagenomics and culture.</title>
        <authorList>
            <person name="Gilroy R."/>
            <person name="Ravi A."/>
            <person name="Getino M."/>
            <person name="Pursley I."/>
            <person name="Horton D.L."/>
            <person name="Alikhan N.F."/>
            <person name="Baker D."/>
            <person name="Gharbi K."/>
            <person name="Hall N."/>
            <person name="Watson M."/>
            <person name="Adriaenssens E.M."/>
            <person name="Foster-Nyarko E."/>
            <person name="Jarju S."/>
            <person name="Secka A."/>
            <person name="Antonio M."/>
            <person name="Oren A."/>
            <person name="Chaudhuri R.R."/>
            <person name="La Ragione R."/>
            <person name="Hildebrand F."/>
            <person name="Pallen M.J."/>
        </authorList>
    </citation>
    <scope>NUCLEOTIDE SEQUENCE</scope>
    <source>
        <strain evidence="8">CHK199-13235</strain>
    </source>
</reference>
<evidence type="ECO:0000256" key="5">
    <source>
        <dbReference type="ARBA" id="ARBA00022840"/>
    </source>
</evidence>
<accession>A0A9D1FNR8</accession>
<dbReference type="InterPro" id="IPR011611">
    <property type="entry name" value="PfkB_dom"/>
</dbReference>
<keyword evidence="2 6" id="KW-0808">Transferase</keyword>
<evidence type="ECO:0000256" key="4">
    <source>
        <dbReference type="ARBA" id="ARBA00022777"/>
    </source>
</evidence>
<comment type="similarity">
    <text evidence="6">Belongs to the carbohydrate kinase PfkB family. LacC subfamily.</text>
</comment>
<dbReference type="PANTHER" id="PTHR46566:SF2">
    <property type="entry name" value="ATP-DEPENDENT 6-PHOSPHOFRUCTOKINASE ISOZYME 2"/>
    <property type="match status" value="1"/>
</dbReference>
<dbReference type="Proteomes" id="UP000824002">
    <property type="component" value="Unassembled WGS sequence"/>
</dbReference>
<evidence type="ECO:0000256" key="3">
    <source>
        <dbReference type="ARBA" id="ARBA00022741"/>
    </source>
</evidence>
<keyword evidence="4 8" id="KW-0418">Kinase</keyword>
<comment type="similarity">
    <text evidence="1">Belongs to the carbohydrate kinase pfkB family.</text>
</comment>
<dbReference type="GO" id="GO:0008443">
    <property type="term" value="F:phosphofructokinase activity"/>
    <property type="evidence" value="ECO:0007669"/>
    <property type="project" value="TreeGrafter"/>
</dbReference>
<dbReference type="InterPro" id="IPR029056">
    <property type="entry name" value="Ribokinase-like"/>
</dbReference>
<feature type="domain" description="Carbohydrate kinase PfkB" evidence="7">
    <location>
        <begin position="25"/>
        <end position="293"/>
    </location>
</feature>
<keyword evidence="6" id="KW-0423">Lactose metabolism</keyword>
<dbReference type="GO" id="GO:0005829">
    <property type="term" value="C:cytosol"/>
    <property type="evidence" value="ECO:0007669"/>
    <property type="project" value="TreeGrafter"/>
</dbReference>
<evidence type="ECO:0000313" key="8">
    <source>
        <dbReference type="EMBL" id="HIS77089.1"/>
    </source>
</evidence>
<dbReference type="InterPro" id="IPR002173">
    <property type="entry name" value="Carboh/pur_kinase_PfkB_CS"/>
</dbReference>
<dbReference type="NCBIfam" id="TIGR03168">
    <property type="entry name" value="1-PFK"/>
    <property type="match status" value="1"/>
</dbReference>
<dbReference type="PANTHER" id="PTHR46566">
    <property type="entry name" value="1-PHOSPHOFRUCTOKINASE-RELATED"/>
    <property type="match status" value="1"/>
</dbReference>
<evidence type="ECO:0000256" key="2">
    <source>
        <dbReference type="ARBA" id="ARBA00022679"/>
    </source>
</evidence>
<dbReference type="CDD" id="cd01164">
    <property type="entry name" value="FruK_PfkB_like"/>
    <property type="match status" value="1"/>
</dbReference>
<dbReference type="PIRSF" id="PIRSF000535">
    <property type="entry name" value="1PFK/6PFK/LacC"/>
    <property type="match status" value="1"/>
</dbReference>
<dbReference type="EC" id="2.7.1.144" evidence="6"/>
<dbReference type="GO" id="GO:0005988">
    <property type="term" value="P:lactose metabolic process"/>
    <property type="evidence" value="ECO:0007669"/>
    <property type="project" value="UniProtKB-KW"/>
</dbReference>
<reference evidence="8" key="1">
    <citation type="submission" date="2020-10" db="EMBL/GenBank/DDBJ databases">
        <authorList>
            <person name="Gilroy R."/>
        </authorList>
    </citation>
    <scope>NUCLEOTIDE SEQUENCE</scope>
    <source>
        <strain evidence="8">CHK199-13235</strain>
    </source>
</reference>
<dbReference type="PROSITE" id="PS00584">
    <property type="entry name" value="PFKB_KINASES_2"/>
    <property type="match status" value="1"/>
</dbReference>
<comment type="pathway">
    <text evidence="6">Carbohydrate metabolism; D-tagatose 6-phosphate degradation; D-glyceraldehyde 3-phosphate and glycerone phosphate from D-tagatose 6-phosphate: step 1/2.</text>
</comment>
<dbReference type="EMBL" id="DVJP01000066">
    <property type="protein sequence ID" value="HIS77089.1"/>
    <property type="molecule type" value="Genomic_DNA"/>
</dbReference>
<dbReference type="Gene3D" id="3.40.1190.20">
    <property type="match status" value="1"/>
</dbReference>
<dbReference type="GO" id="GO:0005524">
    <property type="term" value="F:ATP binding"/>
    <property type="evidence" value="ECO:0007669"/>
    <property type="project" value="UniProtKB-KW"/>
</dbReference>
<comment type="catalytic activity">
    <reaction evidence="6">
        <text>D-tagatofuranose 6-phosphate + ATP = D-tagatofuranose 1,6-bisphosphate + ADP + H(+)</text>
        <dbReference type="Rhea" id="RHEA:12420"/>
        <dbReference type="ChEBI" id="CHEBI:15378"/>
        <dbReference type="ChEBI" id="CHEBI:30616"/>
        <dbReference type="ChEBI" id="CHEBI:58694"/>
        <dbReference type="ChEBI" id="CHEBI:58695"/>
        <dbReference type="ChEBI" id="CHEBI:456216"/>
        <dbReference type="EC" id="2.7.1.144"/>
    </reaction>
</comment>
<organism evidence="8 9">
    <name type="scientific">Candidatus Merdivicinus excrementipullorum</name>
    <dbReference type="NCBI Taxonomy" id="2840867"/>
    <lineage>
        <taxon>Bacteria</taxon>
        <taxon>Bacillati</taxon>
        <taxon>Bacillota</taxon>
        <taxon>Clostridia</taxon>
        <taxon>Eubacteriales</taxon>
        <taxon>Oscillospiraceae</taxon>
        <taxon>Oscillospiraceae incertae sedis</taxon>
        <taxon>Candidatus Merdivicinus</taxon>
    </lineage>
</organism>
<dbReference type="GO" id="GO:0009024">
    <property type="term" value="F:tagatose-6-phosphate kinase activity"/>
    <property type="evidence" value="ECO:0007669"/>
    <property type="project" value="UniProtKB-EC"/>
</dbReference>
<comment type="caution">
    <text evidence="8">The sequence shown here is derived from an EMBL/GenBank/DDBJ whole genome shotgun (WGS) entry which is preliminary data.</text>
</comment>
<keyword evidence="3 6" id="KW-0547">Nucleotide-binding</keyword>
<evidence type="ECO:0000313" key="9">
    <source>
        <dbReference type="Proteomes" id="UP000824002"/>
    </source>
</evidence>
<gene>
    <name evidence="8" type="ORF">IAB51_09850</name>
</gene>
<protein>
    <recommendedName>
        <fullName evidence="6">Tagatose-6-phosphate kinase</fullName>
        <ecNumber evidence="6">2.7.1.144</ecNumber>
    </recommendedName>
</protein>
<dbReference type="AlphaFoldDB" id="A0A9D1FNR8"/>
<dbReference type="Pfam" id="PF00294">
    <property type="entry name" value="PfkB"/>
    <property type="match status" value="1"/>
</dbReference>
<sequence>MFDKIVTISLNPALDVTIWLTTMDFAEPNQAAREEIFAGGKSVNISRVMTSLGMPAKALGLCGKENAGRFLKLLEQDGVSNDFVRLEGSTRENLTIVIPDKRVLKINRAGFPVSIEGMKQLRAKVEEEIQGNGKILLVFAGSLPANLTPESYKAFLLSFRREGVCFALDNSFFHLSDIAEIRPFLIKPNLLEFRQMSGSDLRTEQSIVKLARSLTAHVDHVLVSLGAKGMIYAGQDSGCRIYSPQVPVRSTVGAGDTSLAAFLCALQRGMAPCDAAVYGAAAGTASVMLDGTGIVSGKMIDSILPQMTSKGIR</sequence>
<evidence type="ECO:0000256" key="6">
    <source>
        <dbReference type="PIRNR" id="PIRNR000535"/>
    </source>
</evidence>